<dbReference type="Gene3D" id="3.40.50.720">
    <property type="entry name" value="NAD(P)-binding Rossmann-like Domain"/>
    <property type="match status" value="1"/>
</dbReference>
<dbReference type="PANTHER" id="PTHR43162:SF1">
    <property type="entry name" value="PRESTALK A DIFFERENTIATION PROTEIN A"/>
    <property type="match status" value="1"/>
</dbReference>
<sequence length="287" mass="30598">MPPLLVTGATGTVGRPLVAALHATGADVRAASPHPGPGGVTFDLRDPGTWDAALRDVRTMFLLRPPDAARVERDVVPAVARGRQLGLRHVVLLSVQGADRAPFLPHAALERWLRGSGLAWTFVRPSYFMQNLTGPFGADVRERHRIVVPAGTARTAFVDAHDVAAVAARALLDPAAHAGRAWTPTGEALSYDEVAGVLTAVLGRRVRYERPGALRYARHARRDLGMAPALVAVTTALHTVARLGLAGGLTDDVRRVTGRAPTSFLEFARRERAAWEPAAGPAREEGS</sequence>
<gene>
    <name evidence="2" type="ORF">D5H78_04395</name>
</gene>
<feature type="domain" description="NmrA-like" evidence="1">
    <location>
        <begin position="4"/>
        <end position="210"/>
    </location>
</feature>
<evidence type="ECO:0000313" key="3">
    <source>
        <dbReference type="Proteomes" id="UP000265614"/>
    </source>
</evidence>
<evidence type="ECO:0000313" key="2">
    <source>
        <dbReference type="EMBL" id="RJK98159.1"/>
    </source>
</evidence>
<dbReference type="SUPFAM" id="SSF51735">
    <property type="entry name" value="NAD(P)-binding Rossmann-fold domains"/>
    <property type="match status" value="1"/>
</dbReference>
<keyword evidence="3" id="KW-1185">Reference proteome</keyword>
<comment type="caution">
    <text evidence="2">The sequence shown here is derived from an EMBL/GenBank/DDBJ whole genome shotgun (WGS) entry which is preliminary data.</text>
</comment>
<dbReference type="Pfam" id="PF05368">
    <property type="entry name" value="NmrA"/>
    <property type="match status" value="1"/>
</dbReference>
<dbReference type="AlphaFoldDB" id="A0A3A3Z1M9"/>
<organism evidence="2 3">
    <name type="scientific">Vallicoccus soli</name>
    <dbReference type="NCBI Taxonomy" id="2339232"/>
    <lineage>
        <taxon>Bacteria</taxon>
        <taxon>Bacillati</taxon>
        <taxon>Actinomycetota</taxon>
        <taxon>Actinomycetes</taxon>
        <taxon>Motilibacterales</taxon>
        <taxon>Vallicoccaceae</taxon>
        <taxon>Vallicoccus</taxon>
    </lineage>
</organism>
<dbReference type="RefSeq" id="WP_119949085.1">
    <property type="nucleotide sequence ID" value="NZ_QZEZ01000001.1"/>
</dbReference>
<dbReference type="InterPro" id="IPR051604">
    <property type="entry name" value="Ergot_Alk_Oxidoreductase"/>
</dbReference>
<reference evidence="2 3" key="1">
    <citation type="submission" date="2018-09" db="EMBL/GenBank/DDBJ databases">
        <title>YIM 75000 draft genome.</title>
        <authorList>
            <person name="Tang S."/>
            <person name="Feng Y."/>
        </authorList>
    </citation>
    <scope>NUCLEOTIDE SEQUENCE [LARGE SCALE GENOMIC DNA]</scope>
    <source>
        <strain evidence="2 3">YIM 75000</strain>
    </source>
</reference>
<evidence type="ECO:0000259" key="1">
    <source>
        <dbReference type="Pfam" id="PF05368"/>
    </source>
</evidence>
<accession>A0A3A3Z1M9</accession>
<dbReference type="EMBL" id="QZEZ01000001">
    <property type="protein sequence ID" value="RJK98159.1"/>
    <property type="molecule type" value="Genomic_DNA"/>
</dbReference>
<dbReference type="OrthoDB" id="5180065at2"/>
<dbReference type="InterPro" id="IPR036291">
    <property type="entry name" value="NAD(P)-bd_dom_sf"/>
</dbReference>
<protein>
    <submittedName>
        <fullName evidence="2">SDR family NAD(P)-dependent oxidoreductase</fullName>
    </submittedName>
</protein>
<name>A0A3A3Z1M9_9ACTN</name>
<dbReference type="PANTHER" id="PTHR43162">
    <property type="match status" value="1"/>
</dbReference>
<dbReference type="InterPro" id="IPR008030">
    <property type="entry name" value="NmrA-like"/>
</dbReference>
<dbReference type="Proteomes" id="UP000265614">
    <property type="component" value="Unassembled WGS sequence"/>
</dbReference>
<proteinExistence type="predicted"/>
<dbReference type="Gene3D" id="3.90.25.10">
    <property type="entry name" value="UDP-galactose 4-epimerase, domain 1"/>
    <property type="match status" value="1"/>
</dbReference>